<organism evidence="1 2">
    <name type="scientific">Zhenhengia yiwuensis</name>
    <dbReference type="NCBI Taxonomy" id="2763666"/>
    <lineage>
        <taxon>Bacteria</taxon>
        <taxon>Bacillati</taxon>
        <taxon>Bacillota</taxon>
        <taxon>Clostridia</taxon>
        <taxon>Lachnospirales</taxon>
        <taxon>Lachnospiraceae</taxon>
        <taxon>Zhenhengia</taxon>
    </lineage>
</organism>
<reference evidence="1" key="1">
    <citation type="submission" date="2020-08" db="EMBL/GenBank/DDBJ databases">
        <title>Genome public.</title>
        <authorList>
            <person name="Liu C."/>
            <person name="Sun Q."/>
        </authorList>
    </citation>
    <scope>NUCLEOTIDE SEQUENCE</scope>
    <source>
        <strain evidence="1">NSJ-12</strain>
    </source>
</reference>
<proteinExistence type="predicted"/>
<gene>
    <name evidence="1" type="ORF">H8718_15690</name>
</gene>
<sequence>MKFYLDSILKGFKPVNSEVVLKGVSRQTPNFVIVDIDQDGMPEILFTYQVNGEKYIGILKRENMQWYLYDVSLEKDQKALGLGNLVNVLNGVNLTSEDVGKAVTMQDLVGNNDQAFVSYVNDILNHGMVMQQIAGEETVAQANEPMVQQVIQPALPPSTPLEEEPLVSVGGFIPSNTLNTPVSGTQTNVGGVANMPNNMNAGSMTGEQIIQQTGPLPPPENINTPQAQAALNQNVTTPIMSINEAGLSTNNNMQGNVGGQIMQQTGPLPPPGNVNTPQTQAAFGQNVTMPTMGINEAGLNANNMQGVITGEQIIQQTGPLPPPENINTPQAQAALNQNVTTPIMSINEAGLNANNMQGVMTGEQIIQQTGPLPSPGNVNTPQAQAALNQNSITPIMSTMGIGEQMDETAFEEEVAGGEMPEVKVYNISNDMGELGLNIASDKEVINFAQADVTGDGIPDNIYLVGNRPRPEMPGYFEDVGLRVVSDGRVYEIDFPYGNGYGPVLFVGDLTHDGIADILVNIFASGGGGFLTSYAYTFVNDQPSLLVDSKTFNDLQRGTVIYQDNYRVRIETLRPPRVYTIDISDRGPEYLNQIYNLDGTLIRPTEGTLLGLITLHTVDFDVNGEYNLSAVQRAIGLSNLDTLGLLETYFAWRPAISRFQPFAQYFSILGQPPR</sequence>
<dbReference type="EMBL" id="JACRSY010000032">
    <property type="protein sequence ID" value="MBC8580961.1"/>
    <property type="molecule type" value="Genomic_DNA"/>
</dbReference>
<evidence type="ECO:0000313" key="2">
    <source>
        <dbReference type="Proteomes" id="UP000655830"/>
    </source>
</evidence>
<evidence type="ECO:0008006" key="3">
    <source>
        <dbReference type="Google" id="ProtNLM"/>
    </source>
</evidence>
<dbReference type="AlphaFoldDB" id="A0A926EGY4"/>
<name>A0A926EGY4_9FIRM</name>
<evidence type="ECO:0000313" key="1">
    <source>
        <dbReference type="EMBL" id="MBC8580961.1"/>
    </source>
</evidence>
<dbReference type="SUPFAM" id="SSF69318">
    <property type="entry name" value="Integrin alpha N-terminal domain"/>
    <property type="match status" value="1"/>
</dbReference>
<comment type="caution">
    <text evidence="1">The sequence shown here is derived from an EMBL/GenBank/DDBJ whole genome shotgun (WGS) entry which is preliminary data.</text>
</comment>
<accession>A0A926EGY4</accession>
<dbReference type="RefSeq" id="WP_249333637.1">
    <property type="nucleotide sequence ID" value="NZ_JACRSY010000032.1"/>
</dbReference>
<keyword evidence="2" id="KW-1185">Reference proteome</keyword>
<dbReference type="InterPro" id="IPR028994">
    <property type="entry name" value="Integrin_alpha_N"/>
</dbReference>
<dbReference type="Proteomes" id="UP000655830">
    <property type="component" value="Unassembled WGS sequence"/>
</dbReference>
<protein>
    <recommendedName>
        <fullName evidence="3">Repeat domain-containing protein</fullName>
    </recommendedName>
</protein>